<evidence type="ECO:0000313" key="2">
    <source>
        <dbReference type="EMBL" id="MBR8535375.1"/>
    </source>
</evidence>
<name>A0A941F480_9BACT</name>
<dbReference type="AlphaFoldDB" id="A0A941F480"/>
<protein>
    <submittedName>
        <fullName evidence="2">Uncharacterized protein</fullName>
    </submittedName>
</protein>
<keyword evidence="1" id="KW-1133">Transmembrane helix</keyword>
<reference evidence="2" key="1">
    <citation type="journal article" date="2018" name="Int. J. Syst. Evol. Microbiol.">
        <title>Carboxylicivirga sediminis sp. nov., isolated from coastal sediment.</title>
        <authorList>
            <person name="Wang F.Q."/>
            <person name="Ren L.H."/>
            <person name="Zou R.J."/>
            <person name="Sun Y.Z."/>
            <person name="Liu X.J."/>
            <person name="Jiang F."/>
            <person name="Liu L.J."/>
        </authorList>
    </citation>
    <scope>NUCLEOTIDE SEQUENCE</scope>
    <source>
        <strain evidence="2">JR1</strain>
    </source>
</reference>
<evidence type="ECO:0000256" key="1">
    <source>
        <dbReference type="SAM" id="Phobius"/>
    </source>
</evidence>
<evidence type="ECO:0000313" key="3">
    <source>
        <dbReference type="Proteomes" id="UP000679220"/>
    </source>
</evidence>
<dbReference type="EMBL" id="JAGTAR010000009">
    <property type="protein sequence ID" value="MBR8535375.1"/>
    <property type="molecule type" value="Genomic_DNA"/>
</dbReference>
<organism evidence="2 3">
    <name type="scientific">Carboxylicivirga sediminis</name>
    <dbReference type="NCBI Taxonomy" id="2006564"/>
    <lineage>
        <taxon>Bacteria</taxon>
        <taxon>Pseudomonadati</taxon>
        <taxon>Bacteroidota</taxon>
        <taxon>Bacteroidia</taxon>
        <taxon>Marinilabiliales</taxon>
        <taxon>Marinilabiliaceae</taxon>
        <taxon>Carboxylicivirga</taxon>
    </lineage>
</organism>
<comment type="caution">
    <text evidence="2">The sequence shown here is derived from an EMBL/GenBank/DDBJ whole genome shotgun (WGS) entry which is preliminary data.</text>
</comment>
<reference evidence="2" key="2">
    <citation type="submission" date="2021-04" db="EMBL/GenBank/DDBJ databases">
        <authorList>
            <person name="Zhang T."/>
            <person name="Zhang Y."/>
            <person name="Lu D."/>
            <person name="Zuo D."/>
            <person name="Du Z."/>
        </authorList>
    </citation>
    <scope>NUCLEOTIDE SEQUENCE</scope>
    <source>
        <strain evidence="2">JR1</strain>
    </source>
</reference>
<sequence length="145" mass="16781">MLSWINSLEKFGVPVGLVRALFFIMTGALITIPSMKVWSTFTGLDARDDKFDHSIQQLDSTMTKISDNQDIILLFMLEASKSQEFTTNSMVEMMQELGREKPDALRVIIEKKKAVDQYQKDHLPHYKKRVFIQSEHRIVSEEITD</sequence>
<keyword evidence="3" id="KW-1185">Reference proteome</keyword>
<accession>A0A941F480</accession>
<dbReference type="Proteomes" id="UP000679220">
    <property type="component" value="Unassembled WGS sequence"/>
</dbReference>
<proteinExistence type="predicted"/>
<keyword evidence="1" id="KW-0812">Transmembrane</keyword>
<dbReference type="RefSeq" id="WP_212189281.1">
    <property type="nucleotide sequence ID" value="NZ_JAGTAR010000009.1"/>
</dbReference>
<keyword evidence="1" id="KW-0472">Membrane</keyword>
<feature type="transmembrane region" description="Helical" evidence="1">
    <location>
        <begin position="12"/>
        <end position="32"/>
    </location>
</feature>
<gene>
    <name evidence="2" type="ORF">KDU71_07370</name>
</gene>